<dbReference type="GO" id="GO:0003677">
    <property type="term" value="F:DNA binding"/>
    <property type="evidence" value="ECO:0007669"/>
    <property type="project" value="InterPro"/>
</dbReference>
<proteinExistence type="predicted"/>
<dbReference type="EMBL" id="JWLZ01000198">
    <property type="protein sequence ID" value="KHT61595.1"/>
    <property type="molecule type" value="Genomic_DNA"/>
</dbReference>
<dbReference type="SUPFAM" id="SSF56349">
    <property type="entry name" value="DNA breaking-rejoining enzymes"/>
    <property type="match status" value="1"/>
</dbReference>
<evidence type="ECO:0000313" key="2">
    <source>
        <dbReference type="Proteomes" id="UP000031278"/>
    </source>
</evidence>
<dbReference type="InterPro" id="IPR011010">
    <property type="entry name" value="DNA_brk_join_enz"/>
</dbReference>
<dbReference type="AlphaFoldDB" id="A0A0B9G9J8"/>
<organism evidence="1 2">
    <name type="scientific">Photobacterium gaetbulicola</name>
    <dbReference type="NCBI Taxonomy" id="1295392"/>
    <lineage>
        <taxon>Bacteria</taxon>
        <taxon>Pseudomonadati</taxon>
        <taxon>Pseudomonadota</taxon>
        <taxon>Gammaproteobacteria</taxon>
        <taxon>Vibrionales</taxon>
        <taxon>Vibrionaceae</taxon>
        <taxon>Photobacterium</taxon>
    </lineage>
</organism>
<gene>
    <name evidence="1" type="ORF">RJ45_22040</name>
</gene>
<name>A0A0B9G9J8_9GAMM</name>
<accession>A0A0B9G9J8</accession>
<protein>
    <submittedName>
        <fullName evidence="1">Uncharacterized protein</fullName>
    </submittedName>
</protein>
<dbReference type="Proteomes" id="UP000031278">
    <property type="component" value="Unassembled WGS sequence"/>
</dbReference>
<sequence>MKAAFNTTSDTEGREGESWLVMTANQPLTTKAARRKFSLQGSGMTRAIGRANQSLPASQSVLTPSELRLFIILSCPAILDGEWLAIEPDERKYWLIFWLSLLGWRDLDVPVYNLRGKSKQAMSAPAFLYEFDKLDGSVVSLQLGAEVVKGAKPEPGDKRYCSAQPAWSLMLPWPIQSLFNLVLRGVQSHQRNGQPLSHVLSVSQVQYRRWLRSKIQKVKPHVPFSLTPSALEKAFLHFAREQVPDTALALLTGKGCIQSHYINQQISVVNGQIRQCWQAFLAELDVTTALDSSSETHVSMMWSTPTYHEQVGSALTLRKELLPPIFSSILAPLKPETFTSKRRQPHFWQEASERLAMYLHTRAAITMALRPVNSPYPDLSHTAFEAGLLTVQDKRSHHEDERRVLVADRMLMELLNLYLQWQDQWMPLTVHHQPPSFSVFDGKKVEPVSSSVVNRLFETYVSNHLIEGFRHLSASLWLEENIASFDRPFVQSALNQLLNHFQRGQSPLGTYSLVSLNQVAAYQRQCLTEVIAPFAEYDQQALGALENLLACKGGGWTSG</sequence>
<evidence type="ECO:0000313" key="1">
    <source>
        <dbReference type="EMBL" id="KHT61595.1"/>
    </source>
</evidence>
<comment type="caution">
    <text evidence="1">The sequence shown here is derived from an EMBL/GenBank/DDBJ whole genome shotgun (WGS) entry which is preliminary data.</text>
</comment>
<reference evidence="1 2" key="1">
    <citation type="submission" date="2014-12" db="EMBL/GenBank/DDBJ databases">
        <title>Genome sequencing of Photobacterium gaetbulicola AD005a.</title>
        <authorList>
            <person name="Adrian T.G.S."/>
            <person name="Chan K.G."/>
        </authorList>
    </citation>
    <scope>NUCLEOTIDE SEQUENCE [LARGE SCALE GENOMIC DNA]</scope>
    <source>
        <strain evidence="1 2">AD005a</strain>
    </source>
</reference>